<organism evidence="3 4">
    <name type="scientific">Caproicibacterium amylolyticum</name>
    <dbReference type="NCBI Taxonomy" id="2766537"/>
    <lineage>
        <taxon>Bacteria</taxon>
        <taxon>Bacillati</taxon>
        <taxon>Bacillota</taxon>
        <taxon>Clostridia</taxon>
        <taxon>Eubacteriales</taxon>
        <taxon>Oscillospiraceae</taxon>
        <taxon>Caproicibacterium</taxon>
    </lineage>
</organism>
<keyword evidence="2" id="KW-1133">Transmembrane helix</keyword>
<dbReference type="Proteomes" id="UP000516046">
    <property type="component" value="Chromosome"/>
</dbReference>
<evidence type="ECO:0000256" key="2">
    <source>
        <dbReference type="SAM" id="Phobius"/>
    </source>
</evidence>
<dbReference type="AlphaFoldDB" id="A0A7G9WEH2"/>
<protein>
    <submittedName>
        <fullName evidence="3">Stage III sporulation protein AG</fullName>
    </submittedName>
</protein>
<accession>A0A7G9WEH2</accession>
<gene>
    <name evidence="3" type="ORF">H6X83_08950</name>
</gene>
<dbReference type="KEGG" id="caml:H6X83_08950"/>
<evidence type="ECO:0000256" key="1">
    <source>
        <dbReference type="SAM" id="MobiDB-lite"/>
    </source>
</evidence>
<sequence>MDEEKKNGFLQKLVNSDTSRKAVVIVGIIGIALIFLSSVLTGSGKGEKSTQAAASSAAVQSSDDTYAQQLEQQLTSIISGIRGAGTPHVLVTLEQGSAQVYAQTEKRSTQQQGGTSGTGQNADSTETGCIIVKDSDGNEHAVQVTRQQPKVQGVVVTCPGAEDPNVQQAVLNAVSVAAGVNSSRICVVASSSK</sequence>
<keyword evidence="2" id="KW-0812">Transmembrane</keyword>
<keyword evidence="2" id="KW-0472">Membrane</keyword>
<dbReference type="RefSeq" id="WP_212506152.1">
    <property type="nucleotide sequence ID" value="NZ_CP060696.1"/>
</dbReference>
<dbReference type="EMBL" id="CP060696">
    <property type="protein sequence ID" value="QNO17084.1"/>
    <property type="molecule type" value="Genomic_DNA"/>
</dbReference>
<name>A0A7G9WEH2_9FIRM</name>
<evidence type="ECO:0000313" key="4">
    <source>
        <dbReference type="Proteomes" id="UP000516046"/>
    </source>
</evidence>
<reference evidence="3 4" key="1">
    <citation type="submission" date="2020-08" db="EMBL/GenBank/DDBJ databases">
        <authorList>
            <person name="Ren C."/>
            <person name="Gu Y."/>
            <person name="Xu Y."/>
        </authorList>
    </citation>
    <scope>NUCLEOTIDE SEQUENCE [LARGE SCALE GENOMIC DNA]</scope>
    <source>
        <strain evidence="3 4">LBM18003</strain>
    </source>
</reference>
<evidence type="ECO:0000313" key="3">
    <source>
        <dbReference type="EMBL" id="QNO17084.1"/>
    </source>
</evidence>
<feature type="region of interest" description="Disordered" evidence="1">
    <location>
        <begin position="102"/>
        <end position="126"/>
    </location>
</feature>
<proteinExistence type="predicted"/>
<keyword evidence="4" id="KW-1185">Reference proteome</keyword>
<feature type="transmembrane region" description="Helical" evidence="2">
    <location>
        <begin position="21"/>
        <end position="40"/>
    </location>
</feature>